<dbReference type="Proteomes" id="UP001600894">
    <property type="component" value="Unassembled WGS sequence"/>
</dbReference>
<evidence type="ECO:0000313" key="4">
    <source>
        <dbReference type="EMBL" id="GAA6268070.1"/>
    </source>
</evidence>
<name>A0ABQ0AVL6_9FIRM</name>
<organism evidence="4 5">
    <name type="scientific">Enterocloster alcoholdehydrogenati</name>
    <dbReference type="NCBI Taxonomy" id="2547410"/>
    <lineage>
        <taxon>Bacteria</taxon>
        <taxon>Bacillati</taxon>
        <taxon>Bacillota</taxon>
        <taxon>Clostridia</taxon>
        <taxon>Lachnospirales</taxon>
        <taxon>Lachnospiraceae</taxon>
        <taxon>Enterocloster</taxon>
    </lineage>
</organism>
<feature type="chain" id="PRO_5046613535" description="Cell wall binding repeat-containing protein" evidence="3">
    <location>
        <begin position="30"/>
        <end position="247"/>
    </location>
</feature>
<dbReference type="EMBL" id="BAABXL010000001">
    <property type="protein sequence ID" value="GAA6268070.1"/>
    <property type="molecule type" value="Genomic_DNA"/>
</dbReference>
<protein>
    <recommendedName>
        <fullName evidence="6">Cell wall binding repeat-containing protein</fullName>
    </recommendedName>
</protein>
<evidence type="ECO:0000256" key="2">
    <source>
        <dbReference type="PROSITE-ProRule" id="PRU00591"/>
    </source>
</evidence>
<accession>A0ABQ0AVL6</accession>
<feature type="repeat" description="Cell wall-binding" evidence="2">
    <location>
        <begin position="209"/>
        <end position="228"/>
    </location>
</feature>
<dbReference type="PROSITE" id="PS51170">
    <property type="entry name" value="CW"/>
    <property type="match status" value="1"/>
</dbReference>
<dbReference type="SUPFAM" id="SSF69360">
    <property type="entry name" value="Cell wall binding repeat"/>
    <property type="match status" value="1"/>
</dbReference>
<evidence type="ECO:0008006" key="6">
    <source>
        <dbReference type="Google" id="ProtNLM"/>
    </source>
</evidence>
<feature type="signal peptide" evidence="3">
    <location>
        <begin position="1"/>
        <end position="29"/>
    </location>
</feature>
<sequence length="247" mass="28407">MKKTGIRRCMKALAAAVLLTIAGAFSAQAGSADKTPVPVSLHLDVNSRQTAVYDGYTSYVMGNRISEKDTFTITKDENGVNLDDVILNYYLNTYEGDTQKSLECRVYGLKEGEHYPVVRPETMAKESEERLYDSQERCYVIEFARGDERSSYYFSLLPEGEMPSYRNIHLGSWEQDKKGWRYLYQDAYLTSWAMINDRWYLFGMDGYMKTGWQEYKGAWYYLNPDNGVMMTNCTIDGFQLDGSGMRV</sequence>
<dbReference type="InterPro" id="IPR018337">
    <property type="entry name" value="Cell_wall/Cho-bd_repeat"/>
</dbReference>
<gene>
    <name evidence="4" type="ORF">F130042H8_11300</name>
</gene>
<evidence type="ECO:0000256" key="1">
    <source>
        <dbReference type="ARBA" id="ARBA00022737"/>
    </source>
</evidence>
<evidence type="ECO:0000313" key="5">
    <source>
        <dbReference type="Proteomes" id="UP001600894"/>
    </source>
</evidence>
<comment type="caution">
    <text evidence="4">The sequence shown here is derived from an EMBL/GenBank/DDBJ whole genome shotgun (WGS) entry which is preliminary data.</text>
</comment>
<dbReference type="RefSeq" id="WP_390469430.1">
    <property type="nucleotide sequence ID" value="NZ_BAABXL010000001.1"/>
</dbReference>
<proteinExistence type="predicted"/>
<reference evidence="4 5" key="1">
    <citation type="submission" date="2024-04" db="EMBL/GenBank/DDBJ databases">
        <title>Defined microbial consortia suppress multidrug-resistant proinflammatory Enterobacteriaceae via ecological control.</title>
        <authorList>
            <person name="Furuichi M."/>
            <person name="Kawaguchi T."/>
            <person name="Pust M."/>
            <person name="Yasuma K."/>
            <person name="Plichta D."/>
            <person name="Hasegawa N."/>
            <person name="Ohya T."/>
            <person name="Bhattarai S."/>
            <person name="Sasajima S."/>
            <person name="Aoto Y."/>
            <person name="Tuganbaev T."/>
            <person name="Yaginuma M."/>
            <person name="Ueda M."/>
            <person name="Okahashi N."/>
            <person name="Amafuji K."/>
            <person name="Kiridooshi Y."/>
            <person name="Sugita K."/>
            <person name="Strazar M."/>
            <person name="Skelly A."/>
            <person name="Suda W."/>
            <person name="Hattori M."/>
            <person name="Nakamoto N."/>
            <person name="Caballero S."/>
            <person name="Norman J."/>
            <person name="Olle B."/>
            <person name="Tanoue T."/>
            <person name="Arita M."/>
            <person name="Bucci V."/>
            <person name="Atarashi K."/>
            <person name="Xavier R."/>
            <person name="Honda K."/>
        </authorList>
    </citation>
    <scope>NUCLEOTIDE SEQUENCE [LARGE SCALE GENOMIC DNA]</scope>
    <source>
        <strain evidence="5">f13</strain>
    </source>
</reference>
<keyword evidence="5" id="KW-1185">Reference proteome</keyword>
<keyword evidence="1" id="KW-0677">Repeat</keyword>
<dbReference type="Pfam" id="PF19127">
    <property type="entry name" value="Choline_bind_3"/>
    <property type="match status" value="1"/>
</dbReference>
<evidence type="ECO:0000256" key="3">
    <source>
        <dbReference type="SAM" id="SignalP"/>
    </source>
</evidence>
<keyword evidence="3" id="KW-0732">Signal</keyword>
<dbReference type="Gene3D" id="2.10.270.10">
    <property type="entry name" value="Cholin Binding"/>
    <property type="match status" value="1"/>
</dbReference>